<proteinExistence type="predicted"/>
<dbReference type="Pfam" id="PF13460">
    <property type="entry name" value="NAD_binding_10"/>
    <property type="match status" value="1"/>
</dbReference>
<dbReference type="InterPro" id="IPR051606">
    <property type="entry name" value="Polyketide_Oxido-like"/>
</dbReference>
<evidence type="ECO:0000313" key="2">
    <source>
        <dbReference type="EMBL" id="MCX7571370.1"/>
    </source>
</evidence>
<dbReference type="RefSeq" id="WP_267152618.1">
    <property type="nucleotide sequence ID" value="NZ_JAPMLT010000010.1"/>
</dbReference>
<gene>
    <name evidence="2" type="ORF">OS242_15580</name>
</gene>
<comment type="caution">
    <text evidence="2">The sequence shown here is derived from an EMBL/GenBank/DDBJ whole genome shotgun (WGS) entry which is preliminary data.</text>
</comment>
<reference evidence="2 3" key="1">
    <citation type="submission" date="2022-11" db="EMBL/GenBank/DDBJ databases">
        <title>Study of microbial diversity in lake waters.</title>
        <authorList>
            <person name="Zhang J."/>
        </authorList>
    </citation>
    <scope>NUCLEOTIDE SEQUENCE [LARGE SCALE GENOMIC DNA]</scope>
    <source>
        <strain evidence="2 3">DT12</strain>
    </source>
</reference>
<protein>
    <submittedName>
        <fullName evidence="2">SDR family oxidoreductase</fullName>
    </submittedName>
</protein>
<evidence type="ECO:0000313" key="3">
    <source>
        <dbReference type="Proteomes" id="UP001208017"/>
    </source>
</evidence>
<dbReference type="Gene3D" id="3.40.50.720">
    <property type="entry name" value="NAD(P)-binding Rossmann-like Domain"/>
    <property type="match status" value="1"/>
</dbReference>
<name>A0ABT3X391_9BACL</name>
<evidence type="ECO:0000259" key="1">
    <source>
        <dbReference type="Pfam" id="PF13460"/>
    </source>
</evidence>
<sequence>MNLLILGATGRTGRRLTELALEGGHHVTAFVRDQGKLNIQHEHLSVIQGNATDRDDVLQAFAVSKPDAVLSALSTDKGTVLTDSMPHIIEAMQSHGVRRILTIGTAGILNSRTEPGKYRYESNESQRALTRASDEHRRAFEMLAASDLDWTVVCPTHLTDDPEEGTYRVERDYLPEDAKKVSVGDTARFTYSQLNSDEYLRARVGIAT</sequence>
<dbReference type="InterPro" id="IPR016040">
    <property type="entry name" value="NAD(P)-bd_dom"/>
</dbReference>
<dbReference type="Proteomes" id="UP001208017">
    <property type="component" value="Unassembled WGS sequence"/>
</dbReference>
<keyword evidence="3" id="KW-1185">Reference proteome</keyword>
<organism evidence="2 3">
    <name type="scientific">Tumebacillus lacus</name>
    <dbReference type="NCBI Taxonomy" id="2995335"/>
    <lineage>
        <taxon>Bacteria</taxon>
        <taxon>Bacillati</taxon>
        <taxon>Bacillota</taxon>
        <taxon>Bacilli</taxon>
        <taxon>Bacillales</taxon>
        <taxon>Alicyclobacillaceae</taxon>
        <taxon>Tumebacillus</taxon>
    </lineage>
</organism>
<accession>A0ABT3X391</accession>
<dbReference type="PANTHER" id="PTHR43355:SF2">
    <property type="entry name" value="FLAVIN REDUCTASE (NADPH)"/>
    <property type="match status" value="1"/>
</dbReference>
<feature type="domain" description="NAD(P)-binding" evidence="1">
    <location>
        <begin position="7"/>
        <end position="196"/>
    </location>
</feature>
<dbReference type="InterPro" id="IPR036291">
    <property type="entry name" value="NAD(P)-bd_dom_sf"/>
</dbReference>
<dbReference type="SUPFAM" id="SSF51735">
    <property type="entry name" value="NAD(P)-binding Rossmann-fold domains"/>
    <property type="match status" value="1"/>
</dbReference>
<dbReference type="CDD" id="cd05244">
    <property type="entry name" value="BVR-B_like_SDR_a"/>
    <property type="match status" value="1"/>
</dbReference>
<dbReference type="PANTHER" id="PTHR43355">
    <property type="entry name" value="FLAVIN REDUCTASE (NADPH)"/>
    <property type="match status" value="1"/>
</dbReference>
<dbReference type="EMBL" id="JAPMLT010000010">
    <property type="protein sequence ID" value="MCX7571370.1"/>
    <property type="molecule type" value="Genomic_DNA"/>
</dbReference>